<feature type="region of interest" description="Disordered" evidence="8">
    <location>
        <begin position="1"/>
        <end position="41"/>
    </location>
</feature>
<feature type="transmembrane region" description="Helical" evidence="7">
    <location>
        <begin position="147"/>
        <end position="171"/>
    </location>
</feature>
<evidence type="ECO:0000256" key="7">
    <source>
        <dbReference type="RuleBase" id="RU363032"/>
    </source>
</evidence>
<keyword evidence="3" id="KW-1003">Cell membrane</keyword>
<dbReference type="PANTHER" id="PTHR43386">
    <property type="entry name" value="OLIGOPEPTIDE TRANSPORT SYSTEM PERMEASE PROTEIN APPC"/>
    <property type="match status" value="1"/>
</dbReference>
<dbReference type="Proteomes" id="UP000617734">
    <property type="component" value="Unassembled WGS sequence"/>
</dbReference>
<feature type="region of interest" description="Disordered" evidence="8">
    <location>
        <begin position="311"/>
        <end position="345"/>
    </location>
</feature>
<feature type="domain" description="ABC transmembrane type-1" evidence="9">
    <location>
        <begin position="112"/>
        <end position="301"/>
    </location>
</feature>
<keyword evidence="6 7" id="KW-0472">Membrane</keyword>
<evidence type="ECO:0000256" key="8">
    <source>
        <dbReference type="SAM" id="MobiDB-lite"/>
    </source>
</evidence>
<name>A0A918YU12_9ACTN</name>
<dbReference type="InterPro" id="IPR050366">
    <property type="entry name" value="BP-dependent_transpt_permease"/>
</dbReference>
<evidence type="ECO:0000256" key="6">
    <source>
        <dbReference type="ARBA" id="ARBA00023136"/>
    </source>
</evidence>
<accession>A0A918YU12</accession>
<organism evidence="10 11">
    <name type="scientific">Kitasatospora indigofera</name>
    <dbReference type="NCBI Taxonomy" id="67307"/>
    <lineage>
        <taxon>Bacteria</taxon>
        <taxon>Bacillati</taxon>
        <taxon>Actinomycetota</taxon>
        <taxon>Actinomycetes</taxon>
        <taxon>Kitasatosporales</taxon>
        <taxon>Streptomycetaceae</taxon>
        <taxon>Kitasatospora</taxon>
    </lineage>
</organism>
<dbReference type="GO" id="GO:0055085">
    <property type="term" value="P:transmembrane transport"/>
    <property type="evidence" value="ECO:0007669"/>
    <property type="project" value="InterPro"/>
</dbReference>
<comment type="similarity">
    <text evidence="7">Belongs to the binding-protein-dependent transport system permease family.</text>
</comment>
<evidence type="ECO:0000259" key="9">
    <source>
        <dbReference type="PROSITE" id="PS50928"/>
    </source>
</evidence>
<evidence type="ECO:0000256" key="2">
    <source>
        <dbReference type="ARBA" id="ARBA00022448"/>
    </source>
</evidence>
<feature type="transmembrane region" description="Helical" evidence="7">
    <location>
        <begin position="114"/>
        <end position="135"/>
    </location>
</feature>
<dbReference type="GO" id="GO:0005886">
    <property type="term" value="C:plasma membrane"/>
    <property type="evidence" value="ECO:0007669"/>
    <property type="project" value="UniProtKB-SubCell"/>
</dbReference>
<dbReference type="InterPro" id="IPR000515">
    <property type="entry name" value="MetI-like"/>
</dbReference>
<evidence type="ECO:0000256" key="1">
    <source>
        <dbReference type="ARBA" id="ARBA00004651"/>
    </source>
</evidence>
<gene>
    <name evidence="10" type="ORF">GCM10018781_75530</name>
</gene>
<keyword evidence="2 7" id="KW-0813">Transport</keyword>
<dbReference type="PROSITE" id="PS50928">
    <property type="entry name" value="ABC_TM1"/>
    <property type="match status" value="1"/>
</dbReference>
<proteinExistence type="inferred from homology"/>
<evidence type="ECO:0000313" key="11">
    <source>
        <dbReference type="Proteomes" id="UP000617734"/>
    </source>
</evidence>
<keyword evidence="4 7" id="KW-0812">Transmembrane</keyword>
<dbReference type="PANTHER" id="PTHR43386:SF25">
    <property type="entry name" value="PEPTIDE ABC TRANSPORTER PERMEASE PROTEIN"/>
    <property type="match status" value="1"/>
</dbReference>
<dbReference type="SUPFAM" id="SSF161098">
    <property type="entry name" value="MetI-like"/>
    <property type="match status" value="1"/>
</dbReference>
<evidence type="ECO:0000256" key="3">
    <source>
        <dbReference type="ARBA" id="ARBA00022475"/>
    </source>
</evidence>
<dbReference type="Pfam" id="PF00528">
    <property type="entry name" value="BPD_transp_1"/>
    <property type="match status" value="1"/>
</dbReference>
<comment type="subcellular location">
    <subcellularLocation>
        <location evidence="1 7">Cell membrane</location>
        <topology evidence="1 7">Multi-pass membrane protein</topology>
    </subcellularLocation>
</comment>
<feature type="compositionally biased region" description="Basic and acidic residues" evidence="8">
    <location>
        <begin position="334"/>
        <end position="345"/>
    </location>
</feature>
<keyword evidence="5 7" id="KW-1133">Transmembrane helix</keyword>
<reference evidence="10" key="1">
    <citation type="journal article" date="2014" name="Int. J. Syst. Evol. Microbiol.">
        <title>Complete genome sequence of Corynebacterium casei LMG S-19264T (=DSM 44701T), isolated from a smear-ripened cheese.</title>
        <authorList>
            <consortium name="US DOE Joint Genome Institute (JGI-PGF)"/>
            <person name="Walter F."/>
            <person name="Albersmeier A."/>
            <person name="Kalinowski J."/>
            <person name="Ruckert C."/>
        </authorList>
    </citation>
    <scope>NUCLEOTIDE SEQUENCE</scope>
    <source>
        <strain evidence="10">JCM 4646</strain>
    </source>
</reference>
<evidence type="ECO:0000313" key="10">
    <source>
        <dbReference type="EMBL" id="GHE24870.1"/>
    </source>
</evidence>
<reference evidence="10" key="2">
    <citation type="submission" date="2020-09" db="EMBL/GenBank/DDBJ databases">
        <authorList>
            <person name="Sun Q."/>
            <person name="Ohkuma M."/>
        </authorList>
    </citation>
    <scope>NUCLEOTIDE SEQUENCE</scope>
    <source>
        <strain evidence="10">JCM 4646</strain>
    </source>
</reference>
<feature type="transmembrane region" description="Helical" evidence="7">
    <location>
        <begin position="177"/>
        <end position="195"/>
    </location>
</feature>
<dbReference type="CDD" id="cd06261">
    <property type="entry name" value="TM_PBP2"/>
    <property type="match status" value="1"/>
</dbReference>
<dbReference type="AlphaFoldDB" id="A0A918YU12"/>
<feature type="compositionally biased region" description="Pro residues" evidence="8">
    <location>
        <begin position="1"/>
        <end position="11"/>
    </location>
</feature>
<feature type="compositionally biased region" description="Basic residues" evidence="8">
    <location>
        <begin position="31"/>
        <end position="41"/>
    </location>
</feature>
<feature type="transmembrane region" description="Helical" evidence="7">
    <location>
        <begin position="233"/>
        <end position="259"/>
    </location>
</feature>
<protein>
    <recommendedName>
        <fullName evidence="9">ABC transmembrane type-1 domain-containing protein</fullName>
    </recommendedName>
</protein>
<feature type="transmembrane region" description="Helical" evidence="7">
    <location>
        <begin position="279"/>
        <end position="300"/>
    </location>
</feature>
<evidence type="ECO:0000256" key="4">
    <source>
        <dbReference type="ARBA" id="ARBA00022692"/>
    </source>
</evidence>
<dbReference type="Gene3D" id="1.10.3720.10">
    <property type="entry name" value="MetI-like"/>
    <property type="match status" value="1"/>
</dbReference>
<evidence type="ECO:0000256" key="5">
    <source>
        <dbReference type="ARBA" id="ARBA00022989"/>
    </source>
</evidence>
<comment type="caution">
    <text evidence="10">The sequence shown here is derived from an EMBL/GenBank/DDBJ whole genome shotgun (WGS) entry which is preliminary data.</text>
</comment>
<dbReference type="EMBL" id="BNBO01000079">
    <property type="protein sequence ID" value="GHE24870.1"/>
    <property type="molecule type" value="Genomic_DNA"/>
</dbReference>
<sequence>MTGPRPVPARAPRPARSSRPRPSRSGPSRSRSARSRPGRPRWRAVLGAGGRALPAVLAVLLVLVAAAAPLLAPYDPAAGSLHERLLDPGAPGHPLGTDGQGRDMLSRLLLGARPSLACGIAPVAVATLAGTALGVTAGLGGRVTEQVLLRALDVLYAFPGILLAIAVATLLEAGAGTTVVALSVVLTPAVARVAFTEARRIRSAEYLEAARVSGAGPLVLALRQVLPVVAPVVLVYSSSLVGLAVVYAAGLSLLGIGVAPPAAEWGAMLDELRPSLLTHPWIAIQPALTVLAASVVFNTLGEALRQRIGGDESHSAGATGAIGESHDSGAGSSDRGRHPAPEATR</sequence>
<keyword evidence="11" id="KW-1185">Reference proteome</keyword>
<dbReference type="InterPro" id="IPR035906">
    <property type="entry name" value="MetI-like_sf"/>
</dbReference>